<feature type="transmembrane region" description="Helical" evidence="7">
    <location>
        <begin position="445"/>
        <end position="469"/>
    </location>
</feature>
<feature type="region of interest" description="Disordered" evidence="6">
    <location>
        <begin position="1"/>
        <end position="34"/>
    </location>
</feature>
<evidence type="ECO:0000313" key="9">
    <source>
        <dbReference type="Proteomes" id="UP001396898"/>
    </source>
</evidence>
<keyword evidence="3 7" id="KW-0812">Transmembrane</keyword>
<feature type="transmembrane region" description="Helical" evidence="7">
    <location>
        <begin position="489"/>
        <end position="510"/>
    </location>
</feature>
<evidence type="ECO:0000256" key="7">
    <source>
        <dbReference type="SAM" id="Phobius"/>
    </source>
</evidence>
<feature type="transmembrane region" description="Helical" evidence="7">
    <location>
        <begin position="235"/>
        <end position="256"/>
    </location>
</feature>
<dbReference type="PANTHER" id="PTHR45649">
    <property type="entry name" value="AMINO-ACID PERMEASE BAT1"/>
    <property type="match status" value="1"/>
</dbReference>
<dbReference type="Proteomes" id="UP001396898">
    <property type="component" value="Unassembled WGS sequence"/>
</dbReference>
<keyword evidence="9" id="KW-1185">Reference proteome</keyword>
<feature type="transmembrane region" description="Helical" evidence="7">
    <location>
        <begin position="316"/>
        <end position="340"/>
    </location>
</feature>
<feature type="transmembrane region" description="Helical" evidence="7">
    <location>
        <begin position="137"/>
        <end position="159"/>
    </location>
</feature>
<evidence type="ECO:0000256" key="1">
    <source>
        <dbReference type="ARBA" id="ARBA00004141"/>
    </source>
</evidence>
<organism evidence="8 9">
    <name type="scientific">Apiospora marii</name>
    <dbReference type="NCBI Taxonomy" id="335849"/>
    <lineage>
        <taxon>Eukaryota</taxon>
        <taxon>Fungi</taxon>
        <taxon>Dikarya</taxon>
        <taxon>Ascomycota</taxon>
        <taxon>Pezizomycotina</taxon>
        <taxon>Sordariomycetes</taxon>
        <taxon>Xylariomycetidae</taxon>
        <taxon>Amphisphaeriales</taxon>
        <taxon>Apiosporaceae</taxon>
        <taxon>Apiospora</taxon>
    </lineage>
</organism>
<keyword evidence="4 7" id="KW-1133">Transmembrane helix</keyword>
<evidence type="ECO:0000313" key="8">
    <source>
        <dbReference type="EMBL" id="KAK8018104.1"/>
    </source>
</evidence>
<feature type="transmembrane region" description="Helical" evidence="7">
    <location>
        <begin position="419"/>
        <end position="439"/>
    </location>
</feature>
<feature type="transmembrane region" description="Helical" evidence="7">
    <location>
        <begin position="92"/>
        <end position="117"/>
    </location>
</feature>
<feature type="transmembrane region" description="Helical" evidence="7">
    <location>
        <begin position="208"/>
        <end position="228"/>
    </location>
</feature>
<evidence type="ECO:0008006" key="10">
    <source>
        <dbReference type="Google" id="ProtNLM"/>
    </source>
</evidence>
<accession>A0ABR1RT23</accession>
<dbReference type="EMBL" id="JAQQWI010000010">
    <property type="protein sequence ID" value="KAK8018104.1"/>
    <property type="molecule type" value="Genomic_DNA"/>
</dbReference>
<protein>
    <recommendedName>
        <fullName evidence="10">Choline transport protein</fullName>
    </recommendedName>
</protein>
<dbReference type="Gene3D" id="1.20.1740.10">
    <property type="entry name" value="Amino acid/polyamine transporter I"/>
    <property type="match status" value="1"/>
</dbReference>
<feature type="transmembrane region" description="Helical" evidence="7">
    <location>
        <begin position="367"/>
        <end position="385"/>
    </location>
</feature>
<comment type="caution">
    <text evidence="8">The sequence shown here is derived from an EMBL/GenBank/DDBJ whole genome shotgun (WGS) entry which is preliminary data.</text>
</comment>
<evidence type="ECO:0000256" key="2">
    <source>
        <dbReference type="ARBA" id="ARBA00022448"/>
    </source>
</evidence>
<feature type="transmembrane region" description="Helical" evidence="7">
    <location>
        <begin position="522"/>
        <end position="541"/>
    </location>
</feature>
<evidence type="ECO:0000256" key="4">
    <source>
        <dbReference type="ARBA" id="ARBA00022989"/>
    </source>
</evidence>
<name>A0ABR1RT23_9PEZI</name>
<dbReference type="Pfam" id="PF13520">
    <property type="entry name" value="AA_permease_2"/>
    <property type="match status" value="1"/>
</dbReference>
<sequence>MSSSGSKENISKKGVEDVSSATPSILKGSQVPSNGDEARLAQAGYTQELDRTFSLPSLIALSLCLMATWEALSGVVSAALTSGGAPCLFYNYVLSFLCAIAISSSLGEIASIYPTAVSSGLSSSIPLIPFFTSRKALLTYLFVFPKGGQYYWVAALAPVSSRRVASYATGWISLGAQIIFTTSACFAAGLQLQALIILNNPSYVPERWHAMLLVWAVLAYSAAVNIYGPKLLPHLNLASGIVHIAGFAAVVVVLGVMSTKASATFVFVEVVNNSGWQSQGTAWLISIISSVYPFLGYDAACHLSEEIPDAARNVPLAMVGSVVVNGVMGLIYCIVFLFSISDLDSILSTATGFPYIQLFHDVTRSNIGATLMALVVAVLAMIANMSGATSTSRTMWAFSRDKAIPFDRYFSVVSDKNHVPVRCILVITAFQMLLGFIYLGNTTAFNAILSMSIISMYLSYMLPIAYMLFGGRERLDPHLLGPFKLGRGLGRALNVVSLVWMTVAIVFSTFPTAMPVTPENMNYSIVVLAGWLLWGVLYYAFSGRHKYDVPVVGAAVVTSIAVV</sequence>
<reference evidence="8 9" key="1">
    <citation type="submission" date="2023-01" db="EMBL/GenBank/DDBJ databases">
        <title>Analysis of 21 Apiospora genomes using comparative genomics revels a genus with tremendous synthesis potential of carbohydrate active enzymes and secondary metabolites.</title>
        <authorList>
            <person name="Sorensen T."/>
        </authorList>
    </citation>
    <scope>NUCLEOTIDE SEQUENCE [LARGE SCALE GENOMIC DNA]</scope>
    <source>
        <strain evidence="8 9">CBS 20057</strain>
    </source>
</reference>
<evidence type="ECO:0000256" key="3">
    <source>
        <dbReference type="ARBA" id="ARBA00022692"/>
    </source>
</evidence>
<dbReference type="PIRSF" id="PIRSF006060">
    <property type="entry name" value="AA_transporter"/>
    <property type="match status" value="1"/>
</dbReference>
<keyword evidence="5 7" id="KW-0472">Membrane</keyword>
<gene>
    <name evidence="8" type="ORF">PG991_007294</name>
</gene>
<dbReference type="PANTHER" id="PTHR45649:SF14">
    <property type="entry name" value="GABA PERMEASE"/>
    <property type="match status" value="1"/>
</dbReference>
<keyword evidence="2" id="KW-0813">Transport</keyword>
<proteinExistence type="predicted"/>
<feature type="transmembrane region" description="Helical" evidence="7">
    <location>
        <begin position="171"/>
        <end position="196"/>
    </location>
</feature>
<evidence type="ECO:0000256" key="5">
    <source>
        <dbReference type="ARBA" id="ARBA00023136"/>
    </source>
</evidence>
<feature type="transmembrane region" description="Helical" evidence="7">
    <location>
        <begin position="58"/>
        <end position="80"/>
    </location>
</feature>
<evidence type="ECO:0000256" key="6">
    <source>
        <dbReference type="SAM" id="MobiDB-lite"/>
    </source>
</evidence>
<comment type="subcellular location">
    <subcellularLocation>
        <location evidence="1">Membrane</location>
        <topology evidence="1">Multi-pass membrane protein</topology>
    </subcellularLocation>
</comment>
<dbReference type="InterPro" id="IPR002293">
    <property type="entry name" value="AA/rel_permease1"/>
</dbReference>